<feature type="region of interest" description="Disordered" evidence="1">
    <location>
        <begin position="28"/>
        <end position="100"/>
    </location>
</feature>
<accession>A0A4V2W1L9</accession>
<proteinExistence type="predicted"/>
<protein>
    <submittedName>
        <fullName evidence="2">Uncharacterized protein (DUF1800 family)</fullName>
    </submittedName>
</protein>
<keyword evidence="3" id="KW-1185">Reference proteome</keyword>
<evidence type="ECO:0000256" key="1">
    <source>
        <dbReference type="SAM" id="MobiDB-lite"/>
    </source>
</evidence>
<dbReference type="Proteomes" id="UP000295367">
    <property type="component" value="Unassembled WGS sequence"/>
</dbReference>
<name>A0A4V2W1L9_9PROT</name>
<dbReference type="EMBL" id="SMCO01000011">
    <property type="protein sequence ID" value="TCV84739.1"/>
    <property type="molecule type" value="Genomic_DNA"/>
</dbReference>
<evidence type="ECO:0000313" key="3">
    <source>
        <dbReference type="Proteomes" id="UP000295367"/>
    </source>
</evidence>
<comment type="caution">
    <text evidence="2">The sequence shown here is derived from an EMBL/GenBank/DDBJ whole genome shotgun (WGS) entry which is preliminary data.</text>
</comment>
<feature type="compositionally biased region" description="Low complexity" evidence="1">
    <location>
        <begin position="73"/>
        <end position="85"/>
    </location>
</feature>
<sequence>MEAIRNAIDNLKEKHIFKEKYESAKKEALEREMRRDHKRKSKHFHNVKSEKYCPRDPKLESGGTTGSTPPPTTNGAPGNNNTTPAQPGTGSTPANPTSPASEMDLALLAVTRLSYGPATGDLNNVTKMQFSTWLTQQLNPSQIDDSTLDQRLATIPALSQTNAQLRDSTTISAQKRSLSDELLSATLLRKVMSKRQLLEIMTEFWSDHFNVDINKEGVLPLKFADDKGIRTNALGRFRNLLGHSAHSPAMLYYLDNRVNRGKSPNENYAREVMELHTLGVKGGYTETDVKEVARCFTGWTVNQTTGEFMFDATIHDNGTKNVLGYAIPSNGQQEGEMVLDILANHPSTAQFIAKKLCQKLVSDNPSSSLIAEISAVFMANQGNIAQTIRAITMSADFGASQGKKLRRPFDYMAAALRVLGASLDTPTAIGKYLDRLDQFPFSWQPPTGYPDSAASWLNASGLLNRWNFAQALTKGITGISVNLSGLIDSTLTAEGITSQLEQRLLGKPLSSTSHNTIVTLLAGGQSTTQPIPAATLTRLLPATIGAMLSSPEFQVK</sequence>
<feature type="compositionally biased region" description="Polar residues" evidence="1">
    <location>
        <begin position="86"/>
        <end position="100"/>
    </location>
</feature>
<organism evidence="2 3">
    <name type="scientific">Sulfurirhabdus autotrophica</name>
    <dbReference type="NCBI Taxonomy" id="1706046"/>
    <lineage>
        <taxon>Bacteria</taxon>
        <taxon>Pseudomonadati</taxon>
        <taxon>Pseudomonadota</taxon>
        <taxon>Betaproteobacteria</taxon>
        <taxon>Nitrosomonadales</taxon>
        <taxon>Sulfuricellaceae</taxon>
        <taxon>Sulfurirhabdus</taxon>
    </lineage>
</organism>
<gene>
    <name evidence="2" type="ORF">EDC63_11185</name>
</gene>
<dbReference type="AlphaFoldDB" id="A0A4V2W1L9"/>
<reference evidence="2 3" key="1">
    <citation type="submission" date="2019-03" db="EMBL/GenBank/DDBJ databases">
        <title>Genomic Encyclopedia of Type Strains, Phase IV (KMG-IV): sequencing the most valuable type-strain genomes for metagenomic binning, comparative biology and taxonomic classification.</title>
        <authorList>
            <person name="Goeker M."/>
        </authorList>
    </citation>
    <scope>NUCLEOTIDE SEQUENCE [LARGE SCALE GENOMIC DNA]</scope>
    <source>
        <strain evidence="2 3">DSM 100309</strain>
    </source>
</reference>
<dbReference type="RefSeq" id="WP_165922986.1">
    <property type="nucleotide sequence ID" value="NZ_BHVT01000027.1"/>
</dbReference>
<dbReference type="Pfam" id="PF08811">
    <property type="entry name" value="DUF1800"/>
    <property type="match status" value="1"/>
</dbReference>
<evidence type="ECO:0000313" key="2">
    <source>
        <dbReference type="EMBL" id="TCV84739.1"/>
    </source>
</evidence>
<feature type="compositionally biased region" description="Basic residues" evidence="1">
    <location>
        <begin position="36"/>
        <end position="46"/>
    </location>
</feature>
<dbReference type="InterPro" id="IPR014917">
    <property type="entry name" value="DUF1800"/>
</dbReference>
<feature type="compositionally biased region" description="Basic and acidic residues" evidence="1">
    <location>
        <begin position="47"/>
        <end position="59"/>
    </location>
</feature>